<dbReference type="Proteomes" id="UP000762676">
    <property type="component" value="Unassembled WGS sequence"/>
</dbReference>
<evidence type="ECO:0000256" key="3">
    <source>
        <dbReference type="ARBA" id="ARBA00022670"/>
    </source>
</evidence>
<organism evidence="12 13">
    <name type="scientific">Elysia marginata</name>
    <dbReference type="NCBI Taxonomy" id="1093978"/>
    <lineage>
        <taxon>Eukaryota</taxon>
        <taxon>Metazoa</taxon>
        <taxon>Spiralia</taxon>
        <taxon>Lophotrochozoa</taxon>
        <taxon>Mollusca</taxon>
        <taxon>Gastropoda</taxon>
        <taxon>Heterobranchia</taxon>
        <taxon>Euthyneura</taxon>
        <taxon>Panpulmonata</taxon>
        <taxon>Sacoglossa</taxon>
        <taxon>Placobranchoidea</taxon>
        <taxon>Plakobranchidae</taxon>
        <taxon>Elysia</taxon>
    </lineage>
</organism>
<dbReference type="InterPro" id="IPR003738">
    <property type="entry name" value="SRAP"/>
</dbReference>
<dbReference type="PANTHER" id="PTHR13604:SF0">
    <property type="entry name" value="ABASIC SITE PROCESSING PROTEIN HMCES"/>
    <property type="match status" value="1"/>
</dbReference>
<evidence type="ECO:0000313" key="13">
    <source>
        <dbReference type="Proteomes" id="UP000762676"/>
    </source>
</evidence>
<keyword evidence="6" id="KW-0190">Covalent protein-DNA linkage</keyword>
<dbReference type="GO" id="GO:0106300">
    <property type="term" value="P:protein-DNA covalent cross-linking repair"/>
    <property type="evidence" value="ECO:0007669"/>
    <property type="project" value="InterPro"/>
</dbReference>
<dbReference type="PANTHER" id="PTHR13604">
    <property type="entry name" value="DC12-RELATED"/>
    <property type="match status" value="1"/>
</dbReference>
<evidence type="ECO:0000313" key="12">
    <source>
        <dbReference type="EMBL" id="GFR68829.1"/>
    </source>
</evidence>
<keyword evidence="7" id="KW-0238">DNA-binding</keyword>
<evidence type="ECO:0000256" key="1">
    <source>
        <dbReference type="ARBA" id="ARBA00008136"/>
    </source>
</evidence>
<keyword evidence="13" id="KW-1185">Reference proteome</keyword>
<dbReference type="SUPFAM" id="SSF143081">
    <property type="entry name" value="BB1717-like"/>
    <property type="match status" value="1"/>
</dbReference>
<comment type="caution">
    <text evidence="12">The sequence shown here is derived from an EMBL/GenBank/DDBJ whole genome shotgun (WGS) entry which is preliminary data.</text>
</comment>
<dbReference type="InterPro" id="IPR036590">
    <property type="entry name" value="SRAP-like"/>
</dbReference>
<evidence type="ECO:0000256" key="4">
    <source>
        <dbReference type="ARBA" id="ARBA00022763"/>
    </source>
</evidence>
<dbReference type="AlphaFoldDB" id="A0AAV4F763"/>
<protein>
    <recommendedName>
        <fullName evidence="2">Abasic site processing protein HMCES</fullName>
    </recommendedName>
    <alternativeName>
        <fullName evidence="9">Embryonic stem cell-specific 5-hydroxymethylcytosine-binding protein</fullName>
    </alternativeName>
    <alternativeName>
        <fullName evidence="10">Peptidase HMCES</fullName>
    </alternativeName>
    <alternativeName>
        <fullName evidence="11">SRAP domain-containing protein 1</fullName>
    </alternativeName>
</protein>
<proteinExistence type="inferred from homology"/>
<keyword evidence="4" id="KW-0227">DNA damage</keyword>
<name>A0AAV4F763_9GAST</name>
<dbReference type="Pfam" id="PF02586">
    <property type="entry name" value="SRAP"/>
    <property type="match status" value="1"/>
</dbReference>
<dbReference type="GO" id="GO:0008233">
    <property type="term" value="F:peptidase activity"/>
    <property type="evidence" value="ECO:0007669"/>
    <property type="project" value="UniProtKB-KW"/>
</dbReference>
<accession>A0AAV4F763</accession>
<evidence type="ECO:0000256" key="8">
    <source>
        <dbReference type="ARBA" id="ARBA00023239"/>
    </source>
</evidence>
<evidence type="ECO:0000256" key="11">
    <source>
        <dbReference type="ARBA" id="ARBA00031130"/>
    </source>
</evidence>
<gene>
    <name evidence="12" type="ORF">ElyMa_000287000</name>
</gene>
<keyword evidence="8" id="KW-0456">Lyase</keyword>
<reference evidence="12 13" key="1">
    <citation type="journal article" date="2021" name="Elife">
        <title>Chloroplast acquisition without the gene transfer in kleptoplastic sea slugs, Plakobranchus ocellatus.</title>
        <authorList>
            <person name="Maeda T."/>
            <person name="Takahashi S."/>
            <person name="Yoshida T."/>
            <person name="Shimamura S."/>
            <person name="Takaki Y."/>
            <person name="Nagai Y."/>
            <person name="Toyoda A."/>
            <person name="Suzuki Y."/>
            <person name="Arimoto A."/>
            <person name="Ishii H."/>
            <person name="Satoh N."/>
            <person name="Nishiyama T."/>
            <person name="Hasebe M."/>
            <person name="Maruyama T."/>
            <person name="Minagawa J."/>
            <person name="Obokata J."/>
            <person name="Shigenobu S."/>
        </authorList>
    </citation>
    <scope>NUCLEOTIDE SEQUENCE [LARGE SCALE GENOMIC DNA]</scope>
</reference>
<dbReference type="Gene3D" id="3.90.1680.10">
    <property type="entry name" value="SOS response associated peptidase-like"/>
    <property type="match status" value="1"/>
</dbReference>
<evidence type="ECO:0000256" key="5">
    <source>
        <dbReference type="ARBA" id="ARBA00022801"/>
    </source>
</evidence>
<dbReference type="GO" id="GO:0016829">
    <property type="term" value="F:lyase activity"/>
    <property type="evidence" value="ECO:0007669"/>
    <property type="project" value="UniProtKB-KW"/>
</dbReference>
<sequence length="243" mass="27517">MIKIYSPRNHLEAQGLQDMLASHHIHTHISGAYLQGAVGELPAHDLLGLHTDIADAERARELVTLIRDNPQRECVTASWGLVPGWLKDLSRAQINARAETIAEKPMFRNAFQQRRCLIPADGYFEWQSLPDRKQPWYIRKRDKSLLTFAGIWERYHASEDVFYDSCAIITTAANSLTTKVHDRMPVILQPEHYATWLSTDSDLAACQTLLQPLSPELLQIWPVSTYVNNPTHKGPQCIEAIAG</sequence>
<dbReference type="EMBL" id="BMAT01000579">
    <property type="protein sequence ID" value="GFR68829.1"/>
    <property type="molecule type" value="Genomic_DNA"/>
</dbReference>
<evidence type="ECO:0000256" key="9">
    <source>
        <dbReference type="ARBA" id="ARBA00030390"/>
    </source>
</evidence>
<evidence type="ECO:0000256" key="6">
    <source>
        <dbReference type="ARBA" id="ARBA00023124"/>
    </source>
</evidence>
<keyword evidence="5" id="KW-0378">Hydrolase</keyword>
<dbReference type="GO" id="GO:0003697">
    <property type="term" value="F:single-stranded DNA binding"/>
    <property type="evidence" value="ECO:0007669"/>
    <property type="project" value="InterPro"/>
</dbReference>
<evidence type="ECO:0000256" key="2">
    <source>
        <dbReference type="ARBA" id="ARBA00015888"/>
    </source>
</evidence>
<evidence type="ECO:0000256" key="7">
    <source>
        <dbReference type="ARBA" id="ARBA00023125"/>
    </source>
</evidence>
<dbReference type="GO" id="GO:0006508">
    <property type="term" value="P:proteolysis"/>
    <property type="evidence" value="ECO:0007669"/>
    <property type="project" value="UniProtKB-KW"/>
</dbReference>
<comment type="similarity">
    <text evidence="1">Belongs to the SOS response-associated peptidase family.</text>
</comment>
<evidence type="ECO:0000256" key="10">
    <source>
        <dbReference type="ARBA" id="ARBA00030898"/>
    </source>
</evidence>
<keyword evidence="3" id="KW-0645">Protease</keyword>